<dbReference type="EMBL" id="LAJE02000118">
    <property type="protein sequence ID" value="OEO31836.1"/>
    <property type="molecule type" value="Genomic_DNA"/>
</dbReference>
<keyword evidence="2" id="KW-1185">Reference proteome</keyword>
<reference evidence="1 2" key="1">
    <citation type="journal article" date="2015" name="Genome Announc.">
        <title>Genome Assemblies of Three Soil-Associated Devosia species: D. insulae, D. limi, and D. soli.</title>
        <authorList>
            <person name="Hassan Y.I."/>
            <person name="Lepp D."/>
            <person name="Zhou T."/>
        </authorList>
    </citation>
    <scope>NUCLEOTIDE SEQUENCE [LARGE SCALE GENOMIC DNA]</scope>
    <source>
        <strain evidence="1 2">DS-56</strain>
    </source>
</reference>
<organism evidence="1 2">
    <name type="scientific">Devosia insulae DS-56</name>
    <dbReference type="NCBI Taxonomy" id="1116389"/>
    <lineage>
        <taxon>Bacteria</taxon>
        <taxon>Pseudomonadati</taxon>
        <taxon>Pseudomonadota</taxon>
        <taxon>Alphaproteobacteria</taxon>
        <taxon>Hyphomicrobiales</taxon>
        <taxon>Devosiaceae</taxon>
        <taxon>Devosia</taxon>
    </lineage>
</organism>
<dbReference type="OrthoDB" id="5817554at2"/>
<evidence type="ECO:0000313" key="1">
    <source>
        <dbReference type="EMBL" id="OEO31836.1"/>
    </source>
</evidence>
<gene>
    <name evidence="1" type="ORF">VW23_014260</name>
</gene>
<sequence>MSETNPFAAADADRFAIWEMLVRRDSDFFLSSDFSLVAADYVETGFLGIDAALSLDPANWRPAYSDLATYRDAAIAARWNPREFAEPLRPAWFRCQSIDRIDINGDAALAHKRIDGQILRQSGDAMLVAWRSVFHLRREHGAWKIAGFTGYLPL</sequence>
<dbReference type="RefSeq" id="WP_069908976.1">
    <property type="nucleotide sequence ID" value="NZ_LAJE02000118.1"/>
</dbReference>
<dbReference type="Proteomes" id="UP000095463">
    <property type="component" value="Unassembled WGS sequence"/>
</dbReference>
<accession>A0A1E5XTB8</accession>
<dbReference type="AlphaFoldDB" id="A0A1E5XTB8"/>
<name>A0A1E5XTB8_9HYPH</name>
<comment type="caution">
    <text evidence="1">The sequence shown here is derived from an EMBL/GenBank/DDBJ whole genome shotgun (WGS) entry which is preliminary data.</text>
</comment>
<dbReference type="InterPro" id="IPR032710">
    <property type="entry name" value="NTF2-like_dom_sf"/>
</dbReference>
<evidence type="ECO:0000313" key="2">
    <source>
        <dbReference type="Proteomes" id="UP000095463"/>
    </source>
</evidence>
<proteinExistence type="predicted"/>
<protein>
    <recommendedName>
        <fullName evidence="3">SnoaL-like domain-containing protein</fullName>
    </recommendedName>
</protein>
<dbReference type="SUPFAM" id="SSF54427">
    <property type="entry name" value="NTF2-like"/>
    <property type="match status" value="1"/>
</dbReference>
<evidence type="ECO:0008006" key="3">
    <source>
        <dbReference type="Google" id="ProtNLM"/>
    </source>
</evidence>
<dbReference type="Gene3D" id="3.10.450.50">
    <property type="match status" value="1"/>
</dbReference>